<dbReference type="InterPro" id="IPR036390">
    <property type="entry name" value="WH_DNA-bd_sf"/>
</dbReference>
<dbReference type="OrthoDB" id="9786141at2"/>
<evidence type="ECO:0000256" key="2">
    <source>
        <dbReference type="SAM" id="MobiDB-lite"/>
    </source>
</evidence>
<dbReference type="InterPro" id="IPR054105">
    <property type="entry name" value="WHD_NrtR"/>
</dbReference>
<comment type="caution">
    <text evidence="5">The sequence shown here is derived from an EMBL/GenBank/DDBJ whole genome shotgun (WGS) entry which is preliminary data.</text>
</comment>
<dbReference type="Gene3D" id="3.90.79.10">
    <property type="entry name" value="Nucleoside Triphosphate Pyrophosphohydrolase"/>
    <property type="match status" value="1"/>
</dbReference>
<keyword evidence="3" id="KW-1133">Transmembrane helix</keyword>
<gene>
    <name evidence="5" type="ORF">AS031_14070</name>
</gene>
<proteinExistence type="predicted"/>
<feature type="domain" description="Nudix hydrolase" evidence="4">
    <location>
        <begin position="23"/>
        <end position="160"/>
    </location>
</feature>
<dbReference type="PROSITE" id="PS51462">
    <property type="entry name" value="NUDIX"/>
    <property type="match status" value="1"/>
</dbReference>
<evidence type="ECO:0000256" key="3">
    <source>
        <dbReference type="SAM" id="Phobius"/>
    </source>
</evidence>
<dbReference type="InterPro" id="IPR000086">
    <property type="entry name" value="NUDIX_hydrolase_dom"/>
</dbReference>
<name>A0A0V8IGA2_9MICC</name>
<feature type="region of interest" description="Disordered" evidence="2">
    <location>
        <begin position="205"/>
        <end position="230"/>
    </location>
</feature>
<dbReference type="GO" id="GO:0016787">
    <property type="term" value="F:hydrolase activity"/>
    <property type="evidence" value="ECO:0007669"/>
    <property type="project" value="UniProtKB-KW"/>
</dbReference>
<sequence>MKGSNAEQDYLESYRPGDYPSVALTADLVVFAITGGVLQVALVRRGAHPFKDQLALPGGFVGPRESADDAARRELAEETGLDLGNLPVHIEQLATYTGPLRDPRMRVVSVAHLVLLATDGSALPEVSAASDAAGAGWYPVYDILHGHHSGPLAFDHSMILLDGLNRLAGKMEYTTVAAQLLTEEFTLSQLRTVYEAVWNAPLPPGNFTRKMTPQLEDTGKKTRAPGGGAPAALFRATDRHIHPPLARPRTNL</sequence>
<evidence type="ECO:0000256" key="1">
    <source>
        <dbReference type="ARBA" id="ARBA00022801"/>
    </source>
</evidence>
<dbReference type="InterPro" id="IPR020084">
    <property type="entry name" value="NUDIX_hydrolase_CS"/>
</dbReference>
<dbReference type="Pfam" id="PF21906">
    <property type="entry name" value="WHD_NrtR"/>
    <property type="match status" value="1"/>
</dbReference>
<keyword evidence="1 5" id="KW-0378">Hydrolase</keyword>
<dbReference type="AlphaFoldDB" id="A0A0V8IGA2"/>
<dbReference type="InterPro" id="IPR015797">
    <property type="entry name" value="NUDIX_hydrolase-like_dom_sf"/>
</dbReference>
<reference evidence="5 6" key="1">
    <citation type="journal article" date="2014" name="Arch. Microbiol.">
        <title>Arthrobacter enclensis sp. nov., isolated from sediment sample.</title>
        <authorList>
            <person name="Dastager S.G."/>
            <person name="Liu Q."/>
            <person name="Tang S.K."/>
            <person name="Krishnamurthi S."/>
            <person name="Lee J.C."/>
            <person name="Li W.J."/>
        </authorList>
    </citation>
    <scope>NUCLEOTIDE SEQUENCE [LARGE SCALE GENOMIC DNA]</scope>
    <source>
        <strain evidence="5 6">NIO-1008</strain>
    </source>
</reference>
<accession>A0A0V8IGA2</accession>
<dbReference type="PROSITE" id="PS00893">
    <property type="entry name" value="NUDIX_BOX"/>
    <property type="match status" value="1"/>
</dbReference>
<dbReference type="RefSeq" id="WP_058268794.1">
    <property type="nucleotide sequence ID" value="NZ_FMAZ01000006.1"/>
</dbReference>
<dbReference type="EMBL" id="LNQM01000007">
    <property type="protein sequence ID" value="KSU73820.1"/>
    <property type="molecule type" value="Genomic_DNA"/>
</dbReference>
<keyword evidence="6" id="KW-1185">Reference proteome</keyword>
<dbReference type="SUPFAM" id="SSF46785">
    <property type="entry name" value="Winged helix' DNA-binding domain"/>
    <property type="match status" value="1"/>
</dbReference>
<dbReference type="STRING" id="993070.AS031_14070"/>
<keyword evidence="3" id="KW-0812">Transmembrane</keyword>
<dbReference type="PANTHER" id="PTHR43736:SF4">
    <property type="entry name" value="SLR1690 PROTEIN"/>
    <property type="match status" value="1"/>
</dbReference>
<dbReference type="Pfam" id="PF00293">
    <property type="entry name" value="NUDIX"/>
    <property type="match status" value="1"/>
</dbReference>
<dbReference type="CDD" id="cd18873">
    <property type="entry name" value="NUDIX_NadM_like"/>
    <property type="match status" value="1"/>
</dbReference>
<dbReference type="PANTHER" id="PTHR43736">
    <property type="entry name" value="ADP-RIBOSE PYROPHOSPHATASE"/>
    <property type="match status" value="1"/>
</dbReference>
<organism evidence="5 6">
    <name type="scientific">Pseudarthrobacter enclensis</name>
    <dbReference type="NCBI Taxonomy" id="993070"/>
    <lineage>
        <taxon>Bacteria</taxon>
        <taxon>Bacillati</taxon>
        <taxon>Actinomycetota</taxon>
        <taxon>Actinomycetes</taxon>
        <taxon>Micrococcales</taxon>
        <taxon>Micrococcaceae</taxon>
        <taxon>Pseudarthrobacter</taxon>
    </lineage>
</organism>
<feature type="transmembrane region" description="Helical" evidence="3">
    <location>
        <begin position="20"/>
        <end position="43"/>
    </location>
</feature>
<dbReference type="Proteomes" id="UP000053199">
    <property type="component" value="Unassembled WGS sequence"/>
</dbReference>
<dbReference type="SUPFAM" id="SSF55811">
    <property type="entry name" value="Nudix"/>
    <property type="match status" value="1"/>
</dbReference>
<evidence type="ECO:0000259" key="4">
    <source>
        <dbReference type="PROSITE" id="PS51462"/>
    </source>
</evidence>
<protein>
    <submittedName>
        <fullName evidence="5">NUDIX hydrolase</fullName>
    </submittedName>
</protein>
<keyword evidence="3" id="KW-0472">Membrane</keyword>
<dbReference type="Gene3D" id="1.10.10.10">
    <property type="entry name" value="Winged helix-like DNA-binding domain superfamily/Winged helix DNA-binding domain"/>
    <property type="match status" value="1"/>
</dbReference>
<evidence type="ECO:0000313" key="6">
    <source>
        <dbReference type="Proteomes" id="UP000053199"/>
    </source>
</evidence>
<dbReference type="InterPro" id="IPR036388">
    <property type="entry name" value="WH-like_DNA-bd_sf"/>
</dbReference>
<evidence type="ECO:0000313" key="5">
    <source>
        <dbReference type="EMBL" id="KSU73820.1"/>
    </source>
</evidence>